<protein>
    <recommendedName>
        <fullName evidence="3">YppF-like protein</fullName>
    </recommendedName>
</protein>
<dbReference type="AlphaFoldDB" id="A0A0A5G3S8"/>
<dbReference type="EMBL" id="AVPG01000005">
    <property type="protein sequence ID" value="KGX87776.1"/>
    <property type="molecule type" value="Genomic_DNA"/>
</dbReference>
<dbReference type="InterPro" id="IPR025553">
    <property type="entry name" value="YppF"/>
</dbReference>
<evidence type="ECO:0000313" key="1">
    <source>
        <dbReference type="EMBL" id="KGX87776.1"/>
    </source>
</evidence>
<dbReference type="Pfam" id="PF14178">
    <property type="entry name" value="YppF"/>
    <property type="match status" value="1"/>
</dbReference>
<evidence type="ECO:0000313" key="2">
    <source>
        <dbReference type="Proteomes" id="UP000030401"/>
    </source>
</evidence>
<dbReference type="Proteomes" id="UP000030401">
    <property type="component" value="Unassembled WGS sequence"/>
</dbReference>
<keyword evidence="2" id="KW-1185">Reference proteome</keyword>
<dbReference type="eggNOG" id="ENOG5033HP5">
    <property type="taxonomic scope" value="Bacteria"/>
</dbReference>
<accession>A0A0A5G3S8</accession>
<comment type="caution">
    <text evidence="1">The sequence shown here is derived from an EMBL/GenBank/DDBJ whole genome shotgun (WGS) entry which is preliminary data.</text>
</comment>
<reference evidence="1 2" key="1">
    <citation type="submission" date="2013-08" db="EMBL/GenBank/DDBJ databases">
        <authorList>
            <person name="Huang J."/>
            <person name="Wang G."/>
        </authorList>
    </citation>
    <scope>NUCLEOTIDE SEQUENCE [LARGE SCALE GENOMIC DNA]</scope>
    <source>
        <strain evidence="1 2">JSM 072002</strain>
    </source>
</reference>
<organism evidence="1 2">
    <name type="scientific">Pontibacillus litoralis JSM 072002</name>
    <dbReference type="NCBI Taxonomy" id="1385512"/>
    <lineage>
        <taxon>Bacteria</taxon>
        <taxon>Bacillati</taxon>
        <taxon>Bacillota</taxon>
        <taxon>Bacilli</taxon>
        <taxon>Bacillales</taxon>
        <taxon>Bacillaceae</taxon>
        <taxon>Pontibacillus</taxon>
    </lineage>
</organism>
<sequence length="64" mass="7604">MHLQQLKHHFEQQKGHRAESVNQLLDFCQQQYVSGCITYSDYRNLFEVLHEKGAQSSHKDKQMV</sequence>
<proteinExistence type="predicted"/>
<evidence type="ECO:0008006" key="3">
    <source>
        <dbReference type="Google" id="ProtNLM"/>
    </source>
</evidence>
<dbReference type="OrthoDB" id="2691890at2"/>
<name>A0A0A5G3S8_9BACI</name>
<gene>
    <name evidence="1" type="ORF">N784_14305</name>
</gene>
<dbReference type="RefSeq" id="WP_036833175.1">
    <property type="nucleotide sequence ID" value="NZ_AVPG01000005.1"/>
</dbReference>